<feature type="compositionally biased region" description="Polar residues" evidence="7">
    <location>
        <begin position="534"/>
        <end position="543"/>
    </location>
</feature>
<dbReference type="SUPFAM" id="SSF46626">
    <property type="entry name" value="Cytochrome c"/>
    <property type="match status" value="1"/>
</dbReference>
<feature type="binding site" description="covalent" evidence="6">
    <location>
        <position position="577"/>
    </location>
    <ligand>
        <name>heme c</name>
        <dbReference type="ChEBI" id="CHEBI:61717"/>
    </ligand>
</feature>
<evidence type="ECO:0000256" key="8">
    <source>
        <dbReference type="SAM" id="SignalP"/>
    </source>
</evidence>
<evidence type="ECO:0000313" key="10">
    <source>
        <dbReference type="EMBL" id="PZV87188.1"/>
    </source>
</evidence>
<feature type="compositionally biased region" description="Low complexity" evidence="7">
    <location>
        <begin position="544"/>
        <end position="556"/>
    </location>
</feature>
<dbReference type="InterPro" id="IPR036909">
    <property type="entry name" value="Cyt_c-like_dom_sf"/>
</dbReference>
<dbReference type="Pfam" id="PF00034">
    <property type="entry name" value="Cytochrom_C"/>
    <property type="match status" value="1"/>
</dbReference>
<dbReference type="InterPro" id="IPR011041">
    <property type="entry name" value="Quinoprot_gluc/sorb_DH_b-prop"/>
</dbReference>
<dbReference type="PANTHER" id="PTHR33546:SF1">
    <property type="entry name" value="LARGE, MULTIFUNCTIONAL SECRETED PROTEIN"/>
    <property type="match status" value="1"/>
</dbReference>
<keyword evidence="8" id="KW-0732">Signal</keyword>
<proteinExistence type="predicted"/>
<dbReference type="PANTHER" id="PTHR33546">
    <property type="entry name" value="LARGE, MULTIFUNCTIONAL SECRETED PROTEIN-RELATED"/>
    <property type="match status" value="1"/>
</dbReference>
<keyword evidence="11" id="KW-1185">Reference proteome</keyword>
<evidence type="ECO:0000256" key="4">
    <source>
        <dbReference type="ARBA" id="ARBA00022982"/>
    </source>
</evidence>
<evidence type="ECO:0000259" key="9">
    <source>
        <dbReference type="PROSITE" id="PS51007"/>
    </source>
</evidence>
<dbReference type="RefSeq" id="WP_111390880.1">
    <property type="nucleotide sequence ID" value="NZ_QKTX01000001.1"/>
</dbReference>
<evidence type="ECO:0000313" key="11">
    <source>
        <dbReference type="Proteomes" id="UP000248917"/>
    </source>
</evidence>
<evidence type="ECO:0000256" key="2">
    <source>
        <dbReference type="ARBA" id="ARBA00022617"/>
    </source>
</evidence>
<feature type="region of interest" description="Disordered" evidence="7">
    <location>
        <begin position="534"/>
        <end position="556"/>
    </location>
</feature>
<evidence type="ECO:0000256" key="6">
    <source>
        <dbReference type="PIRSR" id="PIRSR602324-1"/>
    </source>
</evidence>
<dbReference type="InterPro" id="IPR009056">
    <property type="entry name" value="Cyt_c-like_dom"/>
</dbReference>
<dbReference type="EMBL" id="QKTX01000001">
    <property type="protein sequence ID" value="PZV87188.1"/>
    <property type="molecule type" value="Genomic_DNA"/>
</dbReference>
<protein>
    <submittedName>
        <fullName evidence="10">Cytochrome c551/c552</fullName>
    </submittedName>
</protein>
<dbReference type="OrthoDB" id="9814063at2"/>
<comment type="PTM">
    <text evidence="6">Binds 1 heme c group covalently per subunit.</text>
</comment>
<dbReference type="GO" id="GO:0009055">
    <property type="term" value="F:electron transfer activity"/>
    <property type="evidence" value="ECO:0007669"/>
    <property type="project" value="InterPro"/>
</dbReference>
<gene>
    <name evidence="10" type="ORF">CLV31_10160</name>
</gene>
<comment type="caution">
    <text evidence="10">The sequence shown here is derived from an EMBL/GenBank/DDBJ whole genome shotgun (WGS) entry which is preliminary data.</text>
</comment>
<name>A0A326S2C0_9BACT</name>
<dbReference type="GO" id="GO:0020037">
    <property type="term" value="F:heme binding"/>
    <property type="evidence" value="ECO:0007669"/>
    <property type="project" value="InterPro"/>
</dbReference>
<keyword evidence="3 6" id="KW-0479">Metal-binding</keyword>
<feature type="chain" id="PRO_5016272145" evidence="8">
    <location>
        <begin position="27"/>
        <end position="646"/>
    </location>
</feature>
<dbReference type="Gene3D" id="2.120.10.30">
    <property type="entry name" value="TolB, C-terminal domain"/>
    <property type="match status" value="1"/>
</dbReference>
<dbReference type="Gene3D" id="1.10.760.10">
    <property type="entry name" value="Cytochrome c-like domain"/>
    <property type="match status" value="1"/>
</dbReference>
<evidence type="ECO:0000256" key="5">
    <source>
        <dbReference type="ARBA" id="ARBA00023004"/>
    </source>
</evidence>
<dbReference type="PROSITE" id="PS51007">
    <property type="entry name" value="CYTC"/>
    <property type="match status" value="1"/>
</dbReference>
<sequence length="646" mass="71518">MLTYKSLIKKGALLAVTAGLIFSASAQESPKEEDFFKIAKVPAPEGTLLEVGGLTMLPNGSLGVATRRGDVFVVENPTASRPYFRKFASGLHEILGLHYEEGSFYAVQRGELTRLRDMDSDGKADWYETVAAWPLSAHYHEYSFGPKLAPDNTFIVTTNVAFGDQEWWRGESRVPYRGWTLKIHRDGKIEPFATGMRSPAGPGILNGEVFYTENQGDYMASGGLWHLEKGDFSGHPAGLAWSQTPGSPITMTTEQFNAVVDPMKIKDENGRFIKPENVQDDNFITLYEAKKSLPAIKLPAVWLPHGIHGISNSEPLVIPENYWGPFAGQILIGDQGQSKIMRVMLEKVNEVYQGASIDFRSGFQSGVLRMAFAADQSLFVGETNRGWGSAGDANEGLQRLVWNRQIPFEIRNVKAMPDGFEFEFTHPVDKKSASDPESYLVNSFTYKYFPVYGSPPVKNQNHEIKGIEVSEDGLKVRIALDQVHQYHVHRLSLIGVREAGTYHELVHTDAYYTLNEIPSGTKMAIKAPEPKTVVTSETKTATGATKPLAAQPKPAAKPATAIPSETEIKALLAKNTCTACHAPDKKQVGPGFNEIAKRGYTAEKMVELIYNPKPENWPDYATPMPPMPQVPKEEALKIARWINSLK</sequence>
<feature type="binding site" description="covalent" evidence="6">
    <location>
        <position position="624"/>
    </location>
    <ligand>
        <name>heme c</name>
        <dbReference type="ChEBI" id="CHEBI:61717"/>
    </ligand>
</feature>
<feature type="binding site" description="covalent" evidence="6">
    <location>
        <position position="581"/>
    </location>
    <ligand>
        <name>heme c</name>
        <dbReference type="ChEBI" id="CHEBI:61717"/>
    </ligand>
</feature>
<dbReference type="AlphaFoldDB" id="A0A326S2C0"/>
<organism evidence="10 11">
    <name type="scientific">Algoriphagus aquaeductus</name>
    <dbReference type="NCBI Taxonomy" id="475299"/>
    <lineage>
        <taxon>Bacteria</taxon>
        <taxon>Pseudomonadati</taxon>
        <taxon>Bacteroidota</taxon>
        <taxon>Cytophagia</taxon>
        <taxon>Cytophagales</taxon>
        <taxon>Cyclobacteriaceae</taxon>
        <taxon>Algoriphagus</taxon>
    </lineage>
</organism>
<evidence type="ECO:0000256" key="3">
    <source>
        <dbReference type="ARBA" id="ARBA00022723"/>
    </source>
</evidence>
<reference evidence="10 11" key="1">
    <citation type="submission" date="2018-06" db="EMBL/GenBank/DDBJ databases">
        <title>Genomic Encyclopedia of Archaeal and Bacterial Type Strains, Phase II (KMG-II): from individual species to whole genera.</title>
        <authorList>
            <person name="Goeker M."/>
        </authorList>
    </citation>
    <scope>NUCLEOTIDE SEQUENCE [LARGE SCALE GENOMIC DNA]</scope>
    <source>
        <strain evidence="10 11">T4</strain>
    </source>
</reference>
<keyword evidence="5 6" id="KW-0408">Iron</keyword>
<evidence type="ECO:0000256" key="1">
    <source>
        <dbReference type="ARBA" id="ARBA00022448"/>
    </source>
</evidence>
<keyword evidence="1" id="KW-0813">Transport</keyword>
<dbReference type="InterPro" id="IPR011042">
    <property type="entry name" value="6-blade_b-propeller_TolB-like"/>
</dbReference>
<dbReference type="SUPFAM" id="SSF50952">
    <property type="entry name" value="Soluble quinoprotein glucose dehydrogenase"/>
    <property type="match status" value="1"/>
</dbReference>
<dbReference type="InterPro" id="IPR002324">
    <property type="entry name" value="Cyt_c_ID"/>
</dbReference>
<dbReference type="PRINTS" id="PR00606">
    <property type="entry name" value="CYTCHROMECID"/>
</dbReference>
<dbReference type="Proteomes" id="UP000248917">
    <property type="component" value="Unassembled WGS sequence"/>
</dbReference>
<accession>A0A326S2C0</accession>
<feature type="signal peptide" evidence="8">
    <location>
        <begin position="1"/>
        <end position="26"/>
    </location>
</feature>
<feature type="domain" description="Cytochrome c" evidence="9">
    <location>
        <begin position="563"/>
        <end position="646"/>
    </location>
</feature>
<evidence type="ECO:0000256" key="7">
    <source>
        <dbReference type="SAM" id="MobiDB-lite"/>
    </source>
</evidence>
<keyword evidence="2 6" id="KW-0349">Heme</keyword>
<keyword evidence="4" id="KW-0249">Electron transport</keyword>
<dbReference type="GO" id="GO:0005506">
    <property type="term" value="F:iron ion binding"/>
    <property type="evidence" value="ECO:0007669"/>
    <property type="project" value="InterPro"/>
</dbReference>